<dbReference type="InterPro" id="IPR011650">
    <property type="entry name" value="Peptidase_M20_dimer"/>
</dbReference>
<dbReference type="SUPFAM" id="SSF55031">
    <property type="entry name" value="Bacterial exopeptidase dimerisation domain"/>
    <property type="match status" value="1"/>
</dbReference>
<keyword evidence="2" id="KW-0464">Manganese</keyword>
<evidence type="ECO:0000313" key="6">
    <source>
        <dbReference type="Proteomes" id="UP001149009"/>
    </source>
</evidence>
<feature type="domain" description="Peptidase M20 dimerisation" evidence="4">
    <location>
        <begin position="186"/>
        <end position="281"/>
    </location>
</feature>
<dbReference type="AlphaFoldDB" id="A0A9X2X6P2"/>
<feature type="binding site" evidence="2">
    <location>
        <position position="359"/>
    </location>
    <ligand>
        <name>Mn(2+)</name>
        <dbReference type="ChEBI" id="CHEBI:29035"/>
        <label>2</label>
    </ligand>
</feature>
<keyword evidence="1" id="KW-0378">Hydrolase</keyword>
<dbReference type="CDD" id="cd05666">
    <property type="entry name" value="M20_Acy1-like"/>
    <property type="match status" value="1"/>
</dbReference>
<feature type="binding site" evidence="2">
    <location>
        <position position="105"/>
    </location>
    <ligand>
        <name>Mn(2+)</name>
        <dbReference type="ChEBI" id="CHEBI:29035"/>
        <label>2</label>
    </ligand>
</feature>
<protein>
    <submittedName>
        <fullName evidence="5">M20 family metallopeptidase</fullName>
    </submittedName>
</protein>
<comment type="cofactor">
    <cofactor evidence="2">
        <name>Mn(2+)</name>
        <dbReference type="ChEBI" id="CHEBI:29035"/>
    </cofactor>
    <text evidence="2">The Mn(2+) ion enhances activity.</text>
</comment>
<feature type="binding site" evidence="2">
    <location>
        <position position="138"/>
    </location>
    <ligand>
        <name>Mn(2+)</name>
        <dbReference type="ChEBI" id="CHEBI:29035"/>
        <label>2</label>
    </ligand>
</feature>
<dbReference type="GO" id="GO:0050118">
    <property type="term" value="F:N-acetyldiaminopimelate deacetylase activity"/>
    <property type="evidence" value="ECO:0007669"/>
    <property type="project" value="UniProtKB-ARBA"/>
</dbReference>
<dbReference type="InterPro" id="IPR002933">
    <property type="entry name" value="Peptidase_M20"/>
</dbReference>
<gene>
    <name evidence="5" type="ORF">NYR54_04855</name>
</gene>
<sequence length="387" mass="41178">MPIINRAAELQGEVTAWRRHLHRRPEIQFDVHETAAFVRAKLEEFGCDEVVTGIGRTGVVGVIRGRRGSGPSVGLRADMDALPLTEQTGKDYASAVPGRMHACGHDGHVAMLLGAAKYLAETRNFAGSVVLIFQPAEEGGGGGREMVRDGLMERFGIERVFGMHNLPGLPVGHFATRPGPIMAATAEFVITVTGKGGHAAMPHNTTDPIVIGAQIVTALQTIASRVADPLEAVVVSVTKFNGGHSHNIIPDRVTLEGTVRTLRKEMNALAEERLRAIAEGVARAHGARATVSYQANYPVTVNDAAQAEFAAGVAREIVGPSQVTADVAPLMGGEDFSYMLEARPGAFVFIGNGDSAFLHNPAYDFNDEAIPYGISYWVRLAEAALAA</sequence>
<dbReference type="NCBIfam" id="TIGR01891">
    <property type="entry name" value="amidohydrolases"/>
    <property type="match status" value="1"/>
</dbReference>
<evidence type="ECO:0000256" key="2">
    <source>
        <dbReference type="PIRSR" id="PIRSR005962-1"/>
    </source>
</evidence>
<comment type="caution">
    <text evidence="5">The sequence shown here is derived from an EMBL/GenBank/DDBJ whole genome shotgun (WGS) entry which is preliminary data.</text>
</comment>
<dbReference type="RefSeq" id="WP_261514486.1">
    <property type="nucleotide sequence ID" value="NZ_JAODNV010000006.1"/>
</dbReference>
<dbReference type="PIRSF" id="PIRSF005962">
    <property type="entry name" value="Pept_M20D_amidohydro"/>
    <property type="match status" value="1"/>
</dbReference>
<dbReference type="InterPro" id="IPR017439">
    <property type="entry name" value="Amidohydrolase"/>
</dbReference>
<evidence type="ECO:0000256" key="1">
    <source>
        <dbReference type="ARBA" id="ARBA00022801"/>
    </source>
</evidence>
<proteinExistence type="predicted"/>
<dbReference type="GO" id="GO:0019877">
    <property type="term" value="P:diaminopimelate biosynthetic process"/>
    <property type="evidence" value="ECO:0007669"/>
    <property type="project" value="UniProtKB-ARBA"/>
</dbReference>
<feature type="coiled-coil region" evidence="3">
    <location>
        <begin position="252"/>
        <end position="279"/>
    </location>
</feature>
<reference evidence="5" key="1">
    <citation type="submission" date="2022-08" db="EMBL/GenBank/DDBJ databases">
        <title>Chelativorans sichuanense sp. nov., a paraffin oil-degrading bacterium isolated from a mixture of oil-based drill cuttings and paddy soil.</title>
        <authorList>
            <person name="Yu J."/>
            <person name="Liu H."/>
            <person name="Chen Q."/>
        </authorList>
    </citation>
    <scope>NUCLEOTIDE SEQUENCE</scope>
    <source>
        <strain evidence="5">SCAU 2101</strain>
    </source>
</reference>
<keyword evidence="2" id="KW-0479">Metal-binding</keyword>
<feature type="binding site" evidence="2">
    <location>
        <position position="164"/>
    </location>
    <ligand>
        <name>Mn(2+)</name>
        <dbReference type="ChEBI" id="CHEBI:29035"/>
        <label>2</label>
    </ligand>
</feature>
<dbReference type="InterPro" id="IPR036264">
    <property type="entry name" value="Bact_exopeptidase_dim_dom"/>
</dbReference>
<accession>A0A9X2X6P2</accession>
<dbReference type="GO" id="GO:0046872">
    <property type="term" value="F:metal ion binding"/>
    <property type="evidence" value="ECO:0007669"/>
    <property type="project" value="UniProtKB-KW"/>
</dbReference>
<evidence type="ECO:0000259" key="4">
    <source>
        <dbReference type="Pfam" id="PF07687"/>
    </source>
</evidence>
<name>A0A9X2X6P2_9HYPH</name>
<dbReference type="Gene3D" id="3.30.70.360">
    <property type="match status" value="1"/>
</dbReference>
<organism evidence="5 6">
    <name type="scientific">Chelativorans petroleitrophicus</name>
    <dbReference type="NCBI Taxonomy" id="2975484"/>
    <lineage>
        <taxon>Bacteria</taxon>
        <taxon>Pseudomonadati</taxon>
        <taxon>Pseudomonadota</taxon>
        <taxon>Alphaproteobacteria</taxon>
        <taxon>Hyphomicrobiales</taxon>
        <taxon>Phyllobacteriaceae</taxon>
        <taxon>Chelativorans</taxon>
    </lineage>
</organism>
<dbReference type="FunFam" id="3.30.70.360:FF:000001">
    <property type="entry name" value="N-acetyldiaminopimelate deacetylase"/>
    <property type="match status" value="1"/>
</dbReference>
<evidence type="ECO:0000256" key="3">
    <source>
        <dbReference type="SAM" id="Coils"/>
    </source>
</evidence>
<dbReference type="Pfam" id="PF07687">
    <property type="entry name" value="M20_dimer"/>
    <property type="match status" value="1"/>
</dbReference>
<dbReference type="PANTHER" id="PTHR11014">
    <property type="entry name" value="PEPTIDASE M20 FAMILY MEMBER"/>
    <property type="match status" value="1"/>
</dbReference>
<dbReference type="SUPFAM" id="SSF53187">
    <property type="entry name" value="Zn-dependent exopeptidases"/>
    <property type="match status" value="1"/>
</dbReference>
<keyword evidence="6" id="KW-1185">Reference proteome</keyword>
<dbReference type="Proteomes" id="UP001149009">
    <property type="component" value="Unassembled WGS sequence"/>
</dbReference>
<dbReference type="Gene3D" id="3.40.630.10">
    <property type="entry name" value="Zn peptidases"/>
    <property type="match status" value="1"/>
</dbReference>
<keyword evidence="3" id="KW-0175">Coiled coil</keyword>
<dbReference type="EMBL" id="JAODNV010000006">
    <property type="protein sequence ID" value="MCT8989628.1"/>
    <property type="molecule type" value="Genomic_DNA"/>
</dbReference>
<dbReference type="Pfam" id="PF01546">
    <property type="entry name" value="Peptidase_M20"/>
    <property type="match status" value="1"/>
</dbReference>
<evidence type="ECO:0000313" key="5">
    <source>
        <dbReference type="EMBL" id="MCT8989628.1"/>
    </source>
</evidence>
<feature type="binding site" evidence="2">
    <location>
        <position position="103"/>
    </location>
    <ligand>
        <name>Mn(2+)</name>
        <dbReference type="ChEBI" id="CHEBI:29035"/>
        <label>2</label>
    </ligand>
</feature>
<dbReference type="PANTHER" id="PTHR11014:SF63">
    <property type="entry name" value="METALLOPEPTIDASE, PUTATIVE (AFU_ORTHOLOGUE AFUA_6G09600)-RELATED"/>
    <property type="match status" value="1"/>
</dbReference>